<reference evidence="4" key="1">
    <citation type="submission" date="2022-07" db="EMBL/GenBank/DDBJ databases">
        <authorList>
            <person name="Otstavnykh N."/>
            <person name="Isaeva M."/>
            <person name="Bystritskaya E."/>
        </authorList>
    </citation>
    <scope>NUCLEOTIDE SEQUENCE</scope>
    <source>
        <strain evidence="4">10Alg 79</strain>
    </source>
</reference>
<dbReference type="EMBL" id="JANFFA010000006">
    <property type="protein sequence ID" value="MDQ2095806.1"/>
    <property type="molecule type" value="Genomic_DNA"/>
</dbReference>
<dbReference type="SUPFAM" id="SSF55729">
    <property type="entry name" value="Acyl-CoA N-acyltransferases (Nat)"/>
    <property type="match status" value="1"/>
</dbReference>
<accession>A0AAJ1U9I9</accession>
<gene>
    <name evidence="4" type="ORF">NOI20_16930</name>
</gene>
<dbReference type="Pfam" id="PF00583">
    <property type="entry name" value="Acetyltransf_1"/>
    <property type="match status" value="1"/>
</dbReference>
<dbReference type="InterPro" id="IPR000182">
    <property type="entry name" value="GNAT_dom"/>
</dbReference>
<dbReference type="AlphaFoldDB" id="A0AAJ1U9I9"/>
<proteinExistence type="predicted"/>
<name>A0AAJ1U9I9_9RHOB</name>
<feature type="domain" description="N-acetyltransferase" evidence="3">
    <location>
        <begin position="8"/>
        <end position="169"/>
    </location>
</feature>
<evidence type="ECO:0000313" key="4">
    <source>
        <dbReference type="EMBL" id="MDQ2095806.1"/>
    </source>
</evidence>
<evidence type="ECO:0000256" key="1">
    <source>
        <dbReference type="ARBA" id="ARBA00022679"/>
    </source>
</evidence>
<dbReference type="RefSeq" id="WP_317627429.1">
    <property type="nucleotide sequence ID" value="NZ_JANFFA010000006.1"/>
</dbReference>
<evidence type="ECO:0000259" key="3">
    <source>
        <dbReference type="PROSITE" id="PS51186"/>
    </source>
</evidence>
<dbReference type="GO" id="GO:0016747">
    <property type="term" value="F:acyltransferase activity, transferring groups other than amino-acyl groups"/>
    <property type="evidence" value="ECO:0007669"/>
    <property type="project" value="InterPro"/>
</dbReference>
<organism evidence="4 5">
    <name type="scientific">Rhodalgimonas zhirmunskyi</name>
    <dbReference type="NCBI Taxonomy" id="2964767"/>
    <lineage>
        <taxon>Bacteria</taxon>
        <taxon>Pseudomonadati</taxon>
        <taxon>Pseudomonadota</taxon>
        <taxon>Alphaproteobacteria</taxon>
        <taxon>Rhodobacterales</taxon>
        <taxon>Roseobacteraceae</taxon>
        <taxon>Rhodalgimonas</taxon>
    </lineage>
</organism>
<keyword evidence="2" id="KW-0012">Acyltransferase</keyword>
<comment type="caution">
    <text evidence="4">The sequence shown here is derived from an EMBL/GenBank/DDBJ whole genome shotgun (WGS) entry which is preliminary data.</text>
</comment>
<sequence>MSAAGSSLALRRAGPEDAGALCKLHVAVWRATYADLAPPKALAALDEAHRLPGWRAHLEKVSEGEGTIMAEVAGALAGFVRYGPASQPELGHGGEIKHLYVDPAHAGQGIGRALLRAGLDALREVGQDVVCLAVVEGNIRALRFYKAMGGVEAGRFRDAGPLWKSENLILRWPVGERTERGME</sequence>
<keyword evidence="1" id="KW-0808">Transferase</keyword>
<dbReference type="Proteomes" id="UP001227162">
    <property type="component" value="Unassembled WGS sequence"/>
</dbReference>
<keyword evidence="5" id="KW-1185">Reference proteome</keyword>
<reference evidence="4" key="2">
    <citation type="submission" date="2023-04" db="EMBL/GenBank/DDBJ databases">
        <title>'Rhodoalgimonas zhirmunskyi' gen. nov., isolated from a red alga.</title>
        <authorList>
            <person name="Nedashkovskaya O.I."/>
            <person name="Otstavnykh N.Y."/>
            <person name="Bystritskaya E.P."/>
            <person name="Balabanova L.A."/>
            <person name="Isaeva M.P."/>
        </authorList>
    </citation>
    <scope>NUCLEOTIDE SEQUENCE</scope>
    <source>
        <strain evidence="4">10Alg 79</strain>
    </source>
</reference>
<evidence type="ECO:0000256" key="2">
    <source>
        <dbReference type="ARBA" id="ARBA00023315"/>
    </source>
</evidence>
<evidence type="ECO:0000313" key="5">
    <source>
        <dbReference type="Proteomes" id="UP001227162"/>
    </source>
</evidence>
<dbReference type="CDD" id="cd04301">
    <property type="entry name" value="NAT_SF"/>
    <property type="match status" value="1"/>
</dbReference>
<dbReference type="PANTHER" id="PTHR43877">
    <property type="entry name" value="AMINOALKYLPHOSPHONATE N-ACETYLTRANSFERASE-RELATED-RELATED"/>
    <property type="match status" value="1"/>
</dbReference>
<dbReference type="PROSITE" id="PS51186">
    <property type="entry name" value="GNAT"/>
    <property type="match status" value="1"/>
</dbReference>
<dbReference type="Gene3D" id="3.40.630.30">
    <property type="match status" value="1"/>
</dbReference>
<protein>
    <submittedName>
        <fullName evidence="4">GNAT family N-acetyltransferase</fullName>
    </submittedName>
</protein>
<dbReference type="InterPro" id="IPR050832">
    <property type="entry name" value="Bact_Acetyltransf"/>
</dbReference>
<dbReference type="InterPro" id="IPR016181">
    <property type="entry name" value="Acyl_CoA_acyltransferase"/>
</dbReference>